<dbReference type="Proteomes" id="UP000510721">
    <property type="component" value="Plasmid pEmeITTGR7b"/>
</dbReference>
<protein>
    <submittedName>
        <fullName evidence="1">Uncharacterized protein</fullName>
    </submittedName>
</protein>
<gene>
    <name evidence="1" type="ORF">FKV68_23400</name>
</gene>
<keyword evidence="2" id="KW-1185">Reference proteome</keyword>
<dbReference type="KEGG" id="emx:FKV68_23400"/>
<dbReference type="EMBL" id="CP041240">
    <property type="protein sequence ID" value="QLL64379.1"/>
    <property type="molecule type" value="Genomic_DNA"/>
</dbReference>
<name>A0A859QY10_9HYPH</name>
<organism evidence="1 2">
    <name type="scientific">Sinorhizobium mexicanum</name>
    <dbReference type="NCBI Taxonomy" id="375549"/>
    <lineage>
        <taxon>Bacteria</taxon>
        <taxon>Pseudomonadati</taxon>
        <taxon>Pseudomonadota</taxon>
        <taxon>Alphaproteobacteria</taxon>
        <taxon>Hyphomicrobiales</taxon>
        <taxon>Rhizobiaceae</taxon>
        <taxon>Sinorhizobium/Ensifer group</taxon>
        <taxon>Sinorhizobium</taxon>
    </lineage>
</organism>
<keyword evidence="1" id="KW-0614">Plasmid</keyword>
<dbReference type="PROSITE" id="PS51257">
    <property type="entry name" value="PROKAR_LIPOPROTEIN"/>
    <property type="match status" value="1"/>
</dbReference>
<proteinExistence type="predicted"/>
<reference evidence="1 2" key="1">
    <citation type="submission" date="2019-06" db="EMBL/GenBank/DDBJ databases">
        <title>Complete genome sequence of Ensifer mexicanus ITTG R7 isolated from nodules of Acacia angustissima (Mill.) Kuntze.</title>
        <authorList>
            <person name="Rincon-Rosales R."/>
            <person name="Rogel M.A."/>
            <person name="Guerrero G."/>
            <person name="Rincon-Molina C.I."/>
            <person name="Lopez-Lopez A."/>
            <person name="Martinez-Romero E."/>
        </authorList>
    </citation>
    <scope>NUCLEOTIDE SEQUENCE [LARGE SCALE GENOMIC DNA]</scope>
    <source>
        <strain evidence="1 2">ITTG R7</strain>
        <plasmid evidence="2">pemeittgr7b</plasmid>
    </source>
</reference>
<evidence type="ECO:0000313" key="2">
    <source>
        <dbReference type="Proteomes" id="UP000510721"/>
    </source>
</evidence>
<geneLocation type="plasmid" evidence="2">
    <name>pemeittgr7b</name>
</geneLocation>
<evidence type="ECO:0000313" key="1">
    <source>
        <dbReference type="EMBL" id="QLL64379.1"/>
    </source>
</evidence>
<sequence length="81" mass="8569">MPKCGLCALIALALLSCDVAYSRDSTIQIPGHKFRTAVNCVRQAPIGKFDRKCDIPIVGWRGANGLWLPSVAQGAPGGFGL</sequence>
<accession>A0A859QY10</accession>
<dbReference type="AlphaFoldDB" id="A0A859QY10"/>